<dbReference type="EMBL" id="KN824312">
    <property type="protein sequence ID" value="KIM25640.1"/>
    <property type="molecule type" value="Genomic_DNA"/>
</dbReference>
<feature type="transmembrane region" description="Helical" evidence="2">
    <location>
        <begin position="71"/>
        <end position="95"/>
    </location>
</feature>
<evidence type="ECO:0000313" key="3">
    <source>
        <dbReference type="EMBL" id="KIM25640.1"/>
    </source>
</evidence>
<evidence type="ECO:0000313" key="4">
    <source>
        <dbReference type="Proteomes" id="UP000054097"/>
    </source>
</evidence>
<sequence>MSNTTARSVSRGRESNTYASSGRGGAGNIVPASGSPDAERRPGEAGPDDYSLSRGRELPPPSNQTVGSYCFITYVILTVSLRVTLAVGVVAPAMYTHPRVGLLSKTSVLYGKKQNMSVSSQRVTLPHSGLSKITNLFHRGSRDATKFAPEVPEH</sequence>
<accession>A0A0C3AM53</accession>
<evidence type="ECO:0000256" key="2">
    <source>
        <dbReference type="SAM" id="Phobius"/>
    </source>
</evidence>
<feature type="region of interest" description="Disordered" evidence="1">
    <location>
        <begin position="1"/>
        <end position="63"/>
    </location>
</feature>
<keyword evidence="2" id="KW-1133">Transmembrane helix</keyword>
<dbReference type="HOGENOM" id="CLU_1705338_0_0_1"/>
<evidence type="ECO:0000256" key="1">
    <source>
        <dbReference type="SAM" id="MobiDB-lite"/>
    </source>
</evidence>
<gene>
    <name evidence="3" type="ORF">M408DRAFT_205581</name>
</gene>
<organism evidence="3 4">
    <name type="scientific">Serendipita vermifera MAFF 305830</name>
    <dbReference type="NCBI Taxonomy" id="933852"/>
    <lineage>
        <taxon>Eukaryota</taxon>
        <taxon>Fungi</taxon>
        <taxon>Dikarya</taxon>
        <taxon>Basidiomycota</taxon>
        <taxon>Agaricomycotina</taxon>
        <taxon>Agaricomycetes</taxon>
        <taxon>Sebacinales</taxon>
        <taxon>Serendipitaceae</taxon>
        <taxon>Serendipita</taxon>
    </lineage>
</organism>
<proteinExistence type="predicted"/>
<dbReference type="Proteomes" id="UP000054097">
    <property type="component" value="Unassembled WGS sequence"/>
</dbReference>
<keyword evidence="4" id="KW-1185">Reference proteome</keyword>
<reference evidence="4" key="2">
    <citation type="submission" date="2015-01" db="EMBL/GenBank/DDBJ databases">
        <title>Evolutionary Origins and Diversification of the Mycorrhizal Mutualists.</title>
        <authorList>
            <consortium name="DOE Joint Genome Institute"/>
            <consortium name="Mycorrhizal Genomics Consortium"/>
            <person name="Kohler A."/>
            <person name="Kuo A."/>
            <person name="Nagy L.G."/>
            <person name="Floudas D."/>
            <person name="Copeland A."/>
            <person name="Barry K.W."/>
            <person name="Cichocki N."/>
            <person name="Veneault-Fourrey C."/>
            <person name="LaButti K."/>
            <person name="Lindquist E.A."/>
            <person name="Lipzen A."/>
            <person name="Lundell T."/>
            <person name="Morin E."/>
            <person name="Murat C."/>
            <person name="Riley R."/>
            <person name="Ohm R."/>
            <person name="Sun H."/>
            <person name="Tunlid A."/>
            <person name="Henrissat B."/>
            <person name="Grigoriev I.V."/>
            <person name="Hibbett D.S."/>
            <person name="Martin F."/>
        </authorList>
    </citation>
    <scope>NUCLEOTIDE SEQUENCE [LARGE SCALE GENOMIC DNA]</scope>
    <source>
        <strain evidence="4">MAFF 305830</strain>
    </source>
</reference>
<reference evidence="3 4" key="1">
    <citation type="submission" date="2014-04" db="EMBL/GenBank/DDBJ databases">
        <authorList>
            <consortium name="DOE Joint Genome Institute"/>
            <person name="Kuo A."/>
            <person name="Zuccaro A."/>
            <person name="Kohler A."/>
            <person name="Nagy L.G."/>
            <person name="Floudas D."/>
            <person name="Copeland A."/>
            <person name="Barry K.W."/>
            <person name="Cichocki N."/>
            <person name="Veneault-Fourrey C."/>
            <person name="LaButti K."/>
            <person name="Lindquist E.A."/>
            <person name="Lipzen A."/>
            <person name="Lundell T."/>
            <person name="Morin E."/>
            <person name="Murat C."/>
            <person name="Sun H."/>
            <person name="Tunlid A."/>
            <person name="Henrissat B."/>
            <person name="Grigoriev I.V."/>
            <person name="Hibbett D.S."/>
            <person name="Martin F."/>
            <person name="Nordberg H.P."/>
            <person name="Cantor M.N."/>
            <person name="Hua S.X."/>
        </authorList>
    </citation>
    <scope>NUCLEOTIDE SEQUENCE [LARGE SCALE GENOMIC DNA]</scope>
    <source>
        <strain evidence="3 4">MAFF 305830</strain>
    </source>
</reference>
<keyword evidence="2" id="KW-0472">Membrane</keyword>
<dbReference type="AlphaFoldDB" id="A0A0C3AM53"/>
<protein>
    <submittedName>
        <fullName evidence="3">Uncharacterized protein</fullName>
    </submittedName>
</protein>
<keyword evidence="2" id="KW-0812">Transmembrane</keyword>
<dbReference type="OrthoDB" id="2537432at2759"/>
<name>A0A0C3AM53_SERVB</name>